<evidence type="ECO:0000256" key="7">
    <source>
        <dbReference type="RuleBase" id="RU361183"/>
    </source>
</evidence>
<reference evidence="9" key="1">
    <citation type="submission" date="2007-07" db="EMBL/GenBank/DDBJ databases">
        <title>PCAP assembly of the Caenorhabditis remanei genome.</title>
        <authorList>
            <consortium name="The Caenorhabditis remanei Sequencing Consortium"/>
            <person name="Wilson R.K."/>
        </authorList>
    </citation>
    <scope>NUCLEOTIDE SEQUENCE [LARGE SCALE GENOMIC DNA]</scope>
    <source>
        <strain evidence="9">PB4641</strain>
    </source>
</reference>
<dbReference type="OMA" id="NLWNTTR"/>
<proteinExistence type="predicted"/>
<dbReference type="Pfam" id="PF01400">
    <property type="entry name" value="Astacin"/>
    <property type="match status" value="1"/>
</dbReference>
<keyword evidence="6 7" id="KW-0862">Zinc</keyword>
<evidence type="ECO:0000259" key="8">
    <source>
        <dbReference type="PROSITE" id="PS51864"/>
    </source>
</evidence>
<dbReference type="MEROPS" id="M12.A42"/>
<accession>E3MQC0</accession>
<evidence type="ECO:0000313" key="10">
    <source>
        <dbReference type="Proteomes" id="UP000008281"/>
    </source>
</evidence>
<comment type="subcellular location">
    <subcellularLocation>
        <location evidence="1 5">Secreted</location>
    </subcellularLocation>
</comment>
<dbReference type="InterPro" id="IPR001506">
    <property type="entry name" value="Peptidase_M12A"/>
</dbReference>
<comment type="cofactor">
    <cofactor evidence="6 7">
        <name>Zn(2+)</name>
        <dbReference type="ChEBI" id="CHEBI:29105"/>
    </cofactor>
    <text evidence="6 7">Binds 1 zinc ion per subunit.</text>
</comment>
<evidence type="ECO:0000313" key="9">
    <source>
        <dbReference type="EMBL" id="EFP06876.1"/>
    </source>
</evidence>
<dbReference type="InterPro" id="IPR024079">
    <property type="entry name" value="MetalloPept_cat_dom_sf"/>
</dbReference>
<dbReference type="GO" id="GO:0006508">
    <property type="term" value="P:proteolysis"/>
    <property type="evidence" value="ECO:0007669"/>
    <property type="project" value="UniProtKB-KW"/>
</dbReference>
<dbReference type="STRING" id="31234.E3MQC0"/>
<keyword evidence="6 7" id="KW-0378">Hydrolase</keyword>
<dbReference type="GO" id="GO:0004222">
    <property type="term" value="F:metalloendopeptidase activity"/>
    <property type="evidence" value="ECO:0007669"/>
    <property type="project" value="UniProtKB-UniRule"/>
</dbReference>
<comment type="caution">
    <text evidence="6">Lacks conserved residue(s) required for the propagation of feature annotation.</text>
</comment>
<dbReference type="InterPro" id="IPR017050">
    <property type="entry name" value="Metallopeptidase_nem"/>
</dbReference>
<evidence type="ECO:0000256" key="3">
    <source>
        <dbReference type="ARBA" id="ARBA00023157"/>
    </source>
</evidence>
<organism evidence="10">
    <name type="scientific">Caenorhabditis remanei</name>
    <name type="common">Caenorhabditis vulgaris</name>
    <dbReference type="NCBI Taxonomy" id="31234"/>
    <lineage>
        <taxon>Eukaryota</taxon>
        <taxon>Metazoa</taxon>
        <taxon>Ecdysozoa</taxon>
        <taxon>Nematoda</taxon>
        <taxon>Chromadorea</taxon>
        <taxon>Rhabditida</taxon>
        <taxon>Rhabditina</taxon>
        <taxon>Rhabditomorpha</taxon>
        <taxon>Rhabditoidea</taxon>
        <taxon>Rhabditidae</taxon>
        <taxon>Peloderinae</taxon>
        <taxon>Caenorhabditis</taxon>
    </lineage>
</organism>
<feature type="binding site" evidence="6">
    <location>
        <position position="127"/>
    </location>
    <ligand>
        <name>Zn(2+)</name>
        <dbReference type="ChEBI" id="CHEBI:29105"/>
        <note>catalytic</note>
    </ligand>
</feature>
<dbReference type="SMART" id="SM00235">
    <property type="entry name" value="ZnMc"/>
    <property type="match status" value="1"/>
</dbReference>
<dbReference type="PIRSF" id="PIRSF036365">
    <property type="entry name" value="Astacin_nematoda"/>
    <property type="match status" value="1"/>
</dbReference>
<dbReference type="GO" id="GO:0005576">
    <property type="term" value="C:extracellular region"/>
    <property type="evidence" value="ECO:0007669"/>
    <property type="project" value="UniProtKB-SubCell"/>
</dbReference>
<keyword evidence="6 7" id="KW-0479">Metal-binding</keyword>
<feature type="binding site" evidence="6">
    <location>
        <position position="123"/>
    </location>
    <ligand>
        <name>Zn(2+)</name>
        <dbReference type="ChEBI" id="CHEBI:29105"/>
        <note>catalytic</note>
    </ligand>
</feature>
<gene>
    <name evidence="9" type="ORF">CRE_11277</name>
</gene>
<dbReference type="Gene3D" id="3.40.390.10">
    <property type="entry name" value="Collagenase (Catalytic Domain)"/>
    <property type="match status" value="1"/>
</dbReference>
<dbReference type="GO" id="GO:0018996">
    <property type="term" value="P:molting cycle, collagen and cuticulin-based cuticle"/>
    <property type="evidence" value="ECO:0007669"/>
    <property type="project" value="InterPro"/>
</dbReference>
<name>E3MQC0_CAERE</name>
<keyword evidence="2 5" id="KW-0964">Secreted</keyword>
<dbReference type="PRINTS" id="PR00480">
    <property type="entry name" value="ASTACIN"/>
</dbReference>
<dbReference type="InterPro" id="IPR006026">
    <property type="entry name" value="Peptidase_Metallo"/>
</dbReference>
<keyword evidence="6 7" id="KW-0645">Protease</keyword>
<keyword evidence="6 7" id="KW-0482">Metalloprotease</keyword>
<keyword evidence="3" id="KW-1015">Disulfide bond</keyword>
<dbReference type="PROSITE" id="PS51864">
    <property type="entry name" value="ASTACIN"/>
    <property type="match status" value="1"/>
</dbReference>
<feature type="binding site" evidence="6">
    <location>
        <position position="133"/>
    </location>
    <ligand>
        <name>Zn(2+)</name>
        <dbReference type="ChEBI" id="CHEBI:29105"/>
        <note>catalytic</note>
    </ligand>
</feature>
<dbReference type="HOGENOM" id="CLU_017286_1_1_1"/>
<dbReference type="PANTHER" id="PTHR10127:SF786">
    <property type="entry name" value="ZINC METALLOPROTEINASE NAS-20"/>
    <property type="match status" value="1"/>
</dbReference>
<evidence type="ECO:0000256" key="2">
    <source>
        <dbReference type="ARBA" id="ARBA00022525"/>
    </source>
</evidence>
<evidence type="ECO:0000256" key="1">
    <source>
        <dbReference type="ARBA" id="ARBA00004613"/>
    </source>
</evidence>
<protein>
    <recommendedName>
        <fullName evidence="5">Zinc metalloproteinase</fullName>
    </recommendedName>
</protein>
<dbReference type="EMBL" id="DS268465">
    <property type="protein sequence ID" value="EFP06876.1"/>
    <property type="molecule type" value="Genomic_DNA"/>
</dbReference>
<evidence type="ECO:0000256" key="6">
    <source>
        <dbReference type="PROSITE-ProRule" id="PRU01211"/>
    </source>
</evidence>
<dbReference type="PANTHER" id="PTHR10127">
    <property type="entry name" value="DISCOIDIN, CUB, EGF, LAMININ , AND ZINC METALLOPROTEASE DOMAIN CONTAINING"/>
    <property type="match status" value="1"/>
</dbReference>
<evidence type="ECO:0000256" key="5">
    <source>
        <dbReference type="PIRNR" id="PIRNR036365"/>
    </source>
</evidence>
<dbReference type="OrthoDB" id="5780917at2759"/>
<dbReference type="AlphaFoldDB" id="E3MQC0"/>
<dbReference type="eggNOG" id="KOG3714">
    <property type="taxonomic scope" value="Eukaryota"/>
</dbReference>
<keyword evidence="4" id="KW-0325">Glycoprotein</keyword>
<dbReference type="Proteomes" id="UP000008281">
    <property type="component" value="Unassembled WGS sequence"/>
</dbReference>
<keyword evidence="10" id="KW-1185">Reference proteome</keyword>
<dbReference type="InParanoid" id="E3MQC0"/>
<sequence length="402" mass="46683">MIFCKLVTVFSPRDKRQALPEYRKWTNNTMNYFYAENLRMDLKSSKLKKLKSLISAFEMRAMFRDAFNYLSSHSCLKFNYDEHAKSSVKINLGNDCWSFYGMRDEQQDLFFAYNCAAFGVALHEVMHALGFAHSQARTDRDEYIVVDSNNHNDRIENTANLVPFDYGSVMLYARELVVFQMEYVLIVSFSDTKWPIDQEYNYTMGSLRVAFYDMILLNEFYECNCDNHPTKLECKNGGYQNPANCNECLCTDGFGGQLCDKLVGTVLEASTEWNSSGLRIWNKKGIEINTMPVHHFFHVTFIFQAPEGSTIEVRITKLYGFYCHDFCDYNGVELKYKTDRRIVSPLVCCDNDNLWNTTRSSTNNPFVIVKYGDNRTPIFEFEYRYVPGNSTVSEVTNEITPN</sequence>
<dbReference type="GO" id="GO:0008270">
    <property type="term" value="F:zinc ion binding"/>
    <property type="evidence" value="ECO:0007669"/>
    <property type="project" value="UniProtKB-UniRule"/>
</dbReference>
<feature type="domain" description="Peptidase M12A" evidence="8">
    <location>
        <begin position="17"/>
        <end position="224"/>
    </location>
</feature>
<dbReference type="SUPFAM" id="SSF55486">
    <property type="entry name" value="Metalloproteases ('zincins'), catalytic domain"/>
    <property type="match status" value="1"/>
</dbReference>
<feature type="active site" evidence="6">
    <location>
        <position position="124"/>
    </location>
</feature>
<evidence type="ECO:0000256" key="4">
    <source>
        <dbReference type="ARBA" id="ARBA00023180"/>
    </source>
</evidence>